<proteinExistence type="predicted"/>
<protein>
    <submittedName>
        <fullName evidence="1">Uncharacterized protein</fullName>
    </submittedName>
</protein>
<gene>
    <name evidence="1" type="ORF">EPR50_G00206450</name>
</gene>
<name>A0A484CAJ1_PERFV</name>
<sequence>MPLCQHFILIMRRNHSQVAAVGFSLTLSPDRRHSQSEDCHEVRPKALVTLELVRFSECVRVGECMCECV</sequence>
<organism evidence="1 2">
    <name type="scientific">Perca flavescens</name>
    <name type="common">American yellow perch</name>
    <name type="synonym">Morone flavescens</name>
    <dbReference type="NCBI Taxonomy" id="8167"/>
    <lineage>
        <taxon>Eukaryota</taxon>
        <taxon>Metazoa</taxon>
        <taxon>Chordata</taxon>
        <taxon>Craniata</taxon>
        <taxon>Vertebrata</taxon>
        <taxon>Euteleostomi</taxon>
        <taxon>Actinopterygii</taxon>
        <taxon>Neopterygii</taxon>
        <taxon>Teleostei</taxon>
        <taxon>Neoteleostei</taxon>
        <taxon>Acanthomorphata</taxon>
        <taxon>Eupercaria</taxon>
        <taxon>Perciformes</taxon>
        <taxon>Percoidei</taxon>
        <taxon>Percidae</taxon>
        <taxon>Percinae</taxon>
        <taxon>Perca</taxon>
    </lineage>
</organism>
<comment type="caution">
    <text evidence="1">The sequence shown here is derived from an EMBL/GenBank/DDBJ whole genome shotgun (WGS) entry which is preliminary data.</text>
</comment>
<keyword evidence="2" id="KW-1185">Reference proteome</keyword>
<evidence type="ECO:0000313" key="1">
    <source>
        <dbReference type="EMBL" id="TDG99032.1"/>
    </source>
</evidence>
<dbReference type="Proteomes" id="UP000295070">
    <property type="component" value="Chromosome 20"/>
</dbReference>
<dbReference type="EMBL" id="SCKG01000020">
    <property type="protein sequence ID" value="TDG99032.1"/>
    <property type="molecule type" value="Genomic_DNA"/>
</dbReference>
<evidence type="ECO:0000313" key="2">
    <source>
        <dbReference type="Proteomes" id="UP000295070"/>
    </source>
</evidence>
<accession>A0A484CAJ1</accession>
<reference evidence="1 2" key="1">
    <citation type="submission" date="2019-01" db="EMBL/GenBank/DDBJ databases">
        <title>A chromosome-scale genome assembly of the yellow perch, Perca flavescens.</title>
        <authorList>
            <person name="Feron R."/>
            <person name="Morvezen R."/>
            <person name="Bestin A."/>
            <person name="Haffray P."/>
            <person name="Klopp C."/>
            <person name="Zahm M."/>
            <person name="Cabau C."/>
            <person name="Roques C."/>
            <person name="Donnadieu C."/>
            <person name="Bouchez O."/>
            <person name="Christie M."/>
            <person name="Larson W."/>
            <person name="Guiguen Y."/>
        </authorList>
    </citation>
    <scope>NUCLEOTIDE SEQUENCE [LARGE SCALE GENOMIC DNA]</scope>
    <source>
        <strain evidence="1">YP-PL-M2</strain>
        <tissue evidence="1">Blood</tissue>
    </source>
</reference>
<dbReference type="AlphaFoldDB" id="A0A484CAJ1"/>